<keyword evidence="3" id="KW-0813">Transport</keyword>
<reference evidence="8 9" key="1">
    <citation type="submission" date="2018-11" db="EMBL/GenBank/DDBJ databases">
        <title>The draft genome sequence of Amphritea balenae JAMM 1525T.</title>
        <authorList>
            <person name="Fang Z."/>
            <person name="Zhang Y."/>
            <person name="Han X."/>
        </authorList>
    </citation>
    <scope>NUCLEOTIDE SEQUENCE [LARGE SCALE GENOMIC DNA]</scope>
    <source>
        <strain evidence="8 9">JAMM 1525</strain>
    </source>
</reference>
<dbReference type="AlphaFoldDB" id="A0A3P1SSA5"/>
<dbReference type="SUPFAM" id="SSF111369">
    <property type="entry name" value="HlyD-like secretion proteins"/>
    <property type="match status" value="1"/>
</dbReference>
<dbReference type="GO" id="GO:1990281">
    <property type="term" value="C:efflux pump complex"/>
    <property type="evidence" value="ECO:0007669"/>
    <property type="project" value="TreeGrafter"/>
</dbReference>
<keyword evidence="5" id="KW-1133">Transmembrane helix</keyword>
<feature type="transmembrane region" description="Helical" evidence="5">
    <location>
        <begin position="9"/>
        <end position="26"/>
    </location>
</feature>
<protein>
    <submittedName>
        <fullName evidence="8">Efflux RND transporter periplasmic adaptor subunit</fullName>
    </submittedName>
</protein>
<dbReference type="RefSeq" id="WP_124925534.1">
    <property type="nucleotide sequence ID" value="NZ_BMOH01000005.1"/>
</dbReference>
<dbReference type="GO" id="GO:0015562">
    <property type="term" value="F:efflux transmembrane transporter activity"/>
    <property type="evidence" value="ECO:0007669"/>
    <property type="project" value="TreeGrafter"/>
</dbReference>
<dbReference type="Gene3D" id="2.40.50.100">
    <property type="match status" value="1"/>
</dbReference>
<dbReference type="PANTHER" id="PTHR30469">
    <property type="entry name" value="MULTIDRUG RESISTANCE PROTEIN MDTA"/>
    <property type="match status" value="1"/>
</dbReference>
<dbReference type="EMBL" id="RQXV01000003">
    <property type="protein sequence ID" value="RRD00064.1"/>
    <property type="molecule type" value="Genomic_DNA"/>
</dbReference>
<keyword evidence="5" id="KW-0812">Transmembrane</keyword>
<dbReference type="InterPro" id="IPR006143">
    <property type="entry name" value="RND_pump_MFP"/>
</dbReference>
<comment type="similarity">
    <text evidence="2">Belongs to the membrane fusion protein (MFP) (TC 8.A.1) family.</text>
</comment>
<organism evidence="8 9">
    <name type="scientific">Amphritea balenae</name>
    <dbReference type="NCBI Taxonomy" id="452629"/>
    <lineage>
        <taxon>Bacteria</taxon>
        <taxon>Pseudomonadati</taxon>
        <taxon>Pseudomonadota</taxon>
        <taxon>Gammaproteobacteria</taxon>
        <taxon>Oceanospirillales</taxon>
        <taxon>Oceanospirillaceae</taxon>
        <taxon>Amphritea</taxon>
    </lineage>
</organism>
<evidence type="ECO:0000259" key="6">
    <source>
        <dbReference type="Pfam" id="PF25917"/>
    </source>
</evidence>
<comment type="caution">
    <text evidence="8">The sequence shown here is derived from an EMBL/GenBank/DDBJ whole genome shotgun (WGS) entry which is preliminary data.</text>
</comment>
<evidence type="ECO:0000313" key="9">
    <source>
        <dbReference type="Proteomes" id="UP000267535"/>
    </source>
</evidence>
<dbReference type="Gene3D" id="2.40.420.20">
    <property type="match status" value="1"/>
</dbReference>
<feature type="domain" description="Multidrug resistance protein MdtA-like C-terminal permuted SH3" evidence="7">
    <location>
        <begin position="362"/>
        <end position="416"/>
    </location>
</feature>
<evidence type="ECO:0000256" key="2">
    <source>
        <dbReference type="ARBA" id="ARBA00009477"/>
    </source>
</evidence>
<feature type="coiled-coil region" evidence="4">
    <location>
        <begin position="111"/>
        <end position="218"/>
    </location>
</feature>
<evidence type="ECO:0000256" key="5">
    <source>
        <dbReference type="SAM" id="Phobius"/>
    </source>
</evidence>
<dbReference type="NCBIfam" id="TIGR01730">
    <property type="entry name" value="RND_mfp"/>
    <property type="match status" value="1"/>
</dbReference>
<comment type="subcellular location">
    <subcellularLocation>
        <location evidence="1">Cell envelope</location>
    </subcellularLocation>
</comment>
<dbReference type="Proteomes" id="UP000267535">
    <property type="component" value="Unassembled WGS sequence"/>
</dbReference>
<dbReference type="Gene3D" id="2.40.30.170">
    <property type="match status" value="1"/>
</dbReference>
<evidence type="ECO:0000256" key="3">
    <source>
        <dbReference type="ARBA" id="ARBA00022448"/>
    </source>
</evidence>
<dbReference type="InterPro" id="IPR058627">
    <property type="entry name" value="MdtA-like_C"/>
</dbReference>
<dbReference type="Gene3D" id="1.10.287.470">
    <property type="entry name" value="Helix hairpin bin"/>
    <property type="match status" value="1"/>
</dbReference>
<evidence type="ECO:0000256" key="1">
    <source>
        <dbReference type="ARBA" id="ARBA00004196"/>
    </source>
</evidence>
<dbReference type="Pfam" id="PF25967">
    <property type="entry name" value="RND-MFP_C"/>
    <property type="match status" value="1"/>
</dbReference>
<keyword evidence="9" id="KW-1185">Reference proteome</keyword>
<evidence type="ECO:0000259" key="7">
    <source>
        <dbReference type="Pfam" id="PF25967"/>
    </source>
</evidence>
<dbReference type="OrthoDB" id="9806939at2"/>
<dbReference type="Pfam" id="PF25917">
    <property type="entry name" value="BSH_RND"/>
    <property type="match status" value="1"/>
</dbReference>
<keyword evidence="4" id="KW-0175">Coiled coil</keyword>
<evidence type="ECO:0000313" key="8">
    <source>
        <dbReference type="EMBL" id="RRD00064.1"/>
    </source>
</evidence>
<dbReference type="InterPro" id="IPR058625">
    <property type="entry name" value="MdtA-like_BSH"/>
</dbReference>
<keyword evidence="5" id="KW-0472">Membrane</keyword>
<feature type="domain" description="Multidrug resistance protein MdtA-like barrel-sandwich hybrid" evidence="6">
    <location>
        <begin position="73"/>
        <end position="252"/>
    </location>
</feature>
<proteinExistence type="inferred from homology"/>
<evidence type="ECO:0000256" key="4">
    <source>
        <dbReference type="SAM" id="Coils"/>
    </source>
</evidence>
<gene>
    <name evidence="8" type="ORF">EHS89_07590</name>
</gene>
<name>A0A3P1SSA5_9GAMM</name>
<sequence>MKAFFQKPLVFFGVVALAVLIVMLMVRNKAPVERQSAELAPKQVDVIDVVAQKIHPMTTAYGSVEHSVALQNRAEVSGKISYMHPDLKSGGSISAGTLVLRIDPEDVEVSLKQSEADLKSNLSSLQQLDEEEKTSRRSLRLAQDNLNVGRKELQRIQELWEKRLIARSVMDAEKQNVLQLQQNVSDLQGQLNTYVSRRASAQAQIERASQQVRSQQTNLGRTELYMPFDARIGTVPVEKGEYVSTGTALFEALATDRVEITAQLPIQQMAKLVSGANLSTAKMGEALQQLGLKAKVSLVGGQEQAVWQAEVVRFSESIDPVRRTLGIVVAVDNPYEKIIPGKRPPLIKGMYTAVDLYAPAIDALIIPRKAIHEGRVYLVGKDQKLEIRAIEVLFTQGDFALISEGLTEGDKVIVNDLIPVIKGMPLAPVTEPRYQEELNAVASDADLAFSGSAE</sequence>
<accession>A0A3P1SSA5</accession>